<dbReference type="CDD" id="cd00671">
    <property type="entry name" value="ArgRS_core"/>
    <property type="match status" value="1"/>
</dbReference>
<reference evidence="15" key="1">
    <citation type="submission" date="2017-09" db="EMBL/GenBank/DDBJ databases">
        <title>Depth-based differentiation of microbial function through sediment-hosted aquifers and enrichment of novel symbionts in the deep terrestrial subsurface.</title>
        <authorList>
            <person name="Probst A.J."/>
            <person name="Ladd B."/>
            <person name="Jarett J.K."/>
            <person name="Geller-Mcgrath D.E."/>
            <person name="Sieber C.M.K."/>
            <person name="Emerson J.B."/>
            <person name="Anantharaman K."/>
            <person name="Thomas B.C."/>
            <person name="Malmstrom R."/>
            <person name="Stieglmeier M."/>
            <person name="Klingl A."/>
            <person name="Woyke T."/>
            <person name="Ryan C.M."/>
            <person name="Banfield J.F."/>
        </authorList>
    </citation>
    <scope>NUCLEOTIDE SEQUENCE [LARGE SCALE GENOMIC DNA]</scope>
</reference>
<evidence type="ECO:0000256" key="1">
    <source>
        <dbReference type="ARBA" id="ARBA00004496"/>
    </source>
</evidence>
<dbReference type="Pfam" id="PF00750">
    <property type="entry name" value="tRNA-synt_1d"/>
    <property type="match status" value="1"/>
</dbReference>
<dbReference type="HAMAP" id="MF_00123">
    <property type="entry name" value="Arg_tRNA_synth"/>
    <property type="match status" value="1"/>
</dbReference>
<keyword evidence="4 10" id="KW-0436">Ligase</keyword>
<dbReference type="SUPFAM" id="SSF47323">
    <property type="entry name" value="Anticodon-binding domain of a subclass of class I aminoacyl-tRNA synthetases"/>
    <property type="match status" value="1"/>
</dbReference>
<evidence type="ECO:0000256" key="8">
    <source>
        <dbReference type="ARBA" id="ARBA00023146"/>
    </source>
</evidence>
<dbReference type="InterPro" id="IPR009080">
    <property type="entry name" value="tRNAsynth_Ia_anticodon-bd"/>
</dbReference>
<dbReference type="GO" id="GO:0005524">
    <property type="term" value="F:ATP binding"/>
    <property type="evidence" value="ECO:0007669"/>
    <property type="project" value="UniProtKB-UniRule"/>
</dbReference>
<feature type="short sequence motif" description="'HIGH' region" evidence="10">
    <location>
        <begin position="130"/>
        <end position="140"/>
    </location>
</feature>
<proteinExistence type="inferred from homology"/>
<evidence type="ECO:0000256" key="7">
    <source>
        <dbReference type="ARBA" id="ARBA00022917"/>
    </source>
</evidence>
<dbReference type="NCBIfam" id="TIGR00456">
    <property type="entry name" value="argS"/>
    <property type="match status" value="1"/>
</dbReference>
<evidence type="ECO:0000259" key="13">
    <source>
        <dbReference type="SMART" id="SM01016"/>
    </source>
</evidence>
<dbReference type="InterPro" id="IPR005148">
    <property type="entry name" value="Arg-tRNA-synth_N"/>
</dbReference>
<keyword evidence="7 10" id="KW-0648">Protein biosynthesis</keyword>
<dbReference type="PANTHER" id="PTHR11956">
    <property type="entry name" value="ARGINYL-TRNA SYNTHETASE"/>
    <property type="match status" value="1"/>
</dbReference>
<dbReference type="Gene3D" id="3.40.50.620">
    <property type="entry name" value="HUPs"/>
    <property type="match status" value="1"/>
</dbReference>
<keyword evidence="8 10" id="KW-0030">Aminoacyl-tRNA synthetase</keyword>
<evidence type="ECO:0000256" key="5">
    <source>
        <dbReference type="ARBA" id="ARBA00022741"/>
    </source>
</evidence>
<dbReference type="AlphaFoldDB" id="A0A2H0YPR3"/>
<dbReference type="GO" id="GO:0006420">
    <property type="term" value="P:arginyl-tRNA aminoacylation"/>
    <property type="evidence" value="ECO:0007669"/>
    <property type="project" value="UniProtKB-UniRule"/>
</dbReference>
<dbReference type="EC" id="6.1.1.19" evidence="10"/>
<evidence type="ECO:0000313" key="14">
    <source>
        <dbReference type="EMBL" id="PIS40269.1"/>
    </source>
</evidence>
<dbReference type="PROSITE" id="PS00178">
    <property type="entry name" value="AA_TRNA_LIGASE_I"/>
    <property type="match status" value="1"/>
</dbReference>
<comment type="caution">
    <text evidence="14">The sequence shown here is derived from an EMBL/GenBank/DDBJ whole genome shotgun (WGS) entry which is preliminary data.</text>
</comment>
<evidence type="ECO:0000256" key="10">
    <source>
        <dbReference type="HAMAP-Rule" id="MF_00123"/>
    </source>
</evidence>
<dbReference type="InterPro" id="IPR014729">
    <property type="entry name" value="Rossmann-like_a/b/a_fold"/>
</dbReference>
<keyword evidence="6 10" id="KW-0067">ATP-binding</keyword>
<dbReference type="Gene3D" id="3.30.1360.70">
    <property type="entry name" value="Arginyl tRNA synthetase N-terminal domain"/>
    <property type="match status" value="1"/>
</dbReference>
<dbReference type="EMBL" id="PEYC01000017">
    <property type="protein sequence ID" value="PIS40269.1"/>
    <property type="molecule type" value="Genomic_DNA"/>
</dbReference>
<comment type="subunit">
    <text evidence="10">Monomer.</text>
</comment>
<evidence type="ECO:0000256" key="3">
    <source>
        <dbReference type="ARBA" id="ARBA00022490"/>
    </source>
</evidence>
<comment type="subcellular location">
    <subcellularLocation>
        <location evidence="1 10">Cytoplasm</location>
    </subcellularLocation>
</comment>
<comment type="catalytic activity">
    <reaction evidence="9 10">
        <text>tRNA(Arg) + L-arginine + ATP = L-arginyl-tRNA(Arg) + AMP + diphosphate</text>
        <dbReference type="Rhea" id="RHEA:20301"/>
        <dbReference type="Rhea" id="RHEA-COMP:9658"/>
        <dbReference type="Rhea" id="RHEA-COMP:9673"/>
        <dbReference type="ChEBI" id="CHEBI:30616"/>
        <dbReference type="ChEBI" id="CHEBI:32682"/>
        <dbReference type="ChEBI" id="CHEBI:33019"/>
        <dbReference type="ChEBI" id="CHEBI:78442"/>
        <dbReference type="ChEBI" id="CHEBI:78513"/>
        <dbReference type="ChEBI" id="CHEBI:456215"/>
        <dbReference type="EC" id="6.1.1.19"/>
    </reaction>
</comment>
<dbReference type="FunFam" id="1.10.730.10:FF:000008">
    <property type="entry name" value="Arginine--tRNA ligase"/>
    <property type="match status" value="1"/>
</dbReference>
<dbReference type="SMART" id="SM00836">
    <property type="entry name" value="DALR_1"/>
    <property type="match status" value="1"/>
</dbReference>
<comment type="similarity">
    <text evidence="2 10 11">Belongs to the class-I aminoacyl-tRNA synthetase family.</text>
</comment>
<evidence type="ECO:0000313" key="15">
    <source>
        <dbReference type="Proteomes" id="UP000231472"/>
    </source>
</evidence>
<protein>
    <recommendedName>
        <fullName evidence="10">Arginine--tRNA ligase</fullName>
        <ecNumber evidence="10">6.1.1.19</ecNumber>
    </recommendedName>
    <alternativeName>
        <fullName evidence="10">Arginyl-tRNA synthetase</fullName>
        <shortName evidence="10">ArgRS</shortName>
    </alternativeName>
</protein>
<gene>
    <name evidence="10" type="primary">argS</name>
    <name evidence="14" type="ORF">COT32_00775</name>
</gene>
<dbReference type="Proteomes" id="UP000231472">
    <property type="component" value="Unassembled WGS sequence"/>
</dbReference>
<dbReference type="GO" id="GO:0005737">
    <property type="term" value="C:cytoplasm"/>
    <property type="evidence" value="ECO:0007669"/>
    <property type="project" value="UniProtKB-SubCell"/>
</dbReference>
<name>A0A2H0YPR3_9BACT</name>
<evidence type="ECO:0000256" key="9">
    <source>
        <dbReference type="ARBA" id="ARBA00049339"/>
    </source>
</evidence>
<dbReference type="InterPro" id="IPR035684">
    <property type="entry name" value="ArgRS_core"/>
</dbReference>
<evidence type="ECO:0000256" key="2">
    <source>
        <dbReference type="ARBA" id="ARBA00005594"/>
    </source>
</evidence>
<dbReference type="PRINTS" id="PR01038">
    <property type="entry name" value="TRNASYNTHARG"/>
</dbReference>
<dbReference type="Gene3D" id="1.10.730.10">
    <property type="entry name" value="Isoleucyl-tRNA Synthetase, Domain 1"/>
    <property type="match status" value="1"/>
</dbReference>
<dbReference type="SMART" id="SM01016">
    <property type="entry name" value="Arg_tRNA_synt_N"/>
    <property type="match status" value="1"/>
</dbReference>
<dbReference type="SUPFAM" id="SSF52374">
    <property type="entry name" value="Nucleotidylyl transferase"/>
    <property type="match status" value="1"/>
</dbReference>
<dbReference type="InterPro" id="IPR001278">
    <property type="entry name" value="Arg-tRNA-ligase"/>
</dbReference>
<evidence type="ECO:0000256" key="11">
    <source>
        <dbReference type="RuleBase" id="RU363038"/>
    </source>
</evidence>
<evidence type="ECO:0000259" key="12">
    <source>
        <dbReference type="SMART" id="SM00836"/>
    </source>
</evidence>
<organism evidence="14 15">
    <name type="scientific">Candidatus Nealsonbacteria bacterium CG08_land_8_20_14_0_20_36_22</name>
    <dbReference type="NCBI Taxonomy" id="1974704"/>
    <lineage>
        <taxon>Bacteria</taxon>
        <taxon>Candidatus Nealsoniibacteriota</taxon>
    </lineage>
</organism>
<feature type="domain" description="Arginyl tRNA synthetase N-terminal" evidence="13">
    <location>
        <begin position="4"/>
        <end position="80"/>
    </location>
</feature>
<dbReference type="PANTHER" id="PTHR11956:SF5">
    <property type="entry name" value="ARGININE--TRNA LIGASE, CYTOPLASMIC"/>
    <property type="match status" value="1"/>
</dbReference>
<dbReference type="InterPro" id="IPR008909">
    <property type="entry name" value="DALR_anticod-bd"/>
</dbReference>
<dbReference type="InterPro" id="IPR036695">
    <property type="entry name" value="Arg-tRNA-synth_N_sf"/>
</dbReference>
<evidence type="ECO:0000256" key="6">
    <source>
        <dbReference type="ARBA" id="ARBA00022840"/>
    </source>
</evidence>
<keyword evidence="3 10" id="KW-0963">Cytoplasm</keyword>
<dbReference type="SUPFAM" id="SSF55190">
    <property type="entry name" value="Arginyl-tRNA synthetase (ArgRS), N-terminal 'additional' domain"/>
    <property type="match status" value="1"/>
</dbReference>
<dbReference type="GO" id="GO:0004814">
    <property type="term" value="F:arginine-tRNA ligase activity"/>
    <property type="evidence" value="ECO:0007669"/>
    <property type="project" value="UniProtKB-UniRule"/>
</dbReference>
<dbReference type="CDD" id="cd07956">
    <property type="entry name" value="Anticodon_Ia_Arg"/>
    <property type="match status" value="1"/>
</dbReference>
<dbReference type="Pfam" id="PF03485">
    <property type="entry name" value="Arg_tRNA_synt_N"/>
    <property type="match status" value="1"/>
</dbReference>
<dbReference type="Pfam" id="PF05746">
    <property type="entry name" value="DALR_1"/>
    <property type="match status" value="1"/>
</dbReference>
<keyword evidence="5 10" id="KW-0547">Nucleotide-binding</keyword>
<dbReference type="InterPro" id="IPR001412">
    <property type="entry name" value="aa-tRNA-synth_I_CS"/>
</dbReference>
<accession>A0A2H0YPR3</accession>
<sequence length="505" mass="58563">MVREEIGKLIEKAIKELGYKVSEILVEQPRGKEYGDCATNVAMVTGKESMRIAEMIKSRIKSSIIEKIEIVKPGFINFFISKEYLQKQVGEILKEKEKFGQKIHPVKLSRFQRDTAKGGFNRVNIEFISANPTGPLTLGNGRGGFCGDVLANVFKKAGYKICREYYINDRGKQIEALKKGFYKGEKRTALQIQKENQKFITKKLKIKFDVWFSEKNLYKNKEVDKILNWLKKKKLAYEKDGALWFKSTEFRDDKDRVLVKADGEKTYFASDIAYLKNKFERGFDKLIFFWGADHYGYIARLKAAAEALGYKKEQLTVVLMQLVKLFKEGQEFKMSKRTGNYVGLEELIDEVGLDVARFFFLTRSPDSHLNFDMDLAKEQSEKNPVYYVQYAYARVSSILRKAQNNFQFSIFNFQLLNHPSELNLIKQLIRFPEIIEDTAKDFQVQRIPQYVVQLADAFHQFYENCRVISEDKELSKARFALISATKIVLKNTLDLLGISAPEKMR</sequence>
<feature type="domain" description="DALR anticodon binding" evidence="12">
    <location>
        <begin position="388"/>
        <end position="504"/>
    </location>
</feature>
<evidence type="ECO:0000256" key="4">
    <source>
        <dbReference type="ARBA" id="ARBA00022598"/>
    </source>
</evidence>